<dbReference type="AlphaFoldDB" id="A0A9W4SZE2"/>
<accession>A0A9W4SZE2</accession>
<name>A0A9W4SZE2_9GLOM</name>
<dbReference type="Proteomes" id="UP001153678">
    <property type="component" value="Unassembled WGS sequence"/>
</dbReference>
<dbReference type="EMBL" id="CAMKVN010004427">
    <property type="protein sequence ID" value="CAI2187042.1"/>
    <property type="molecule type" value="Genomic_DNA"/>
</dbReference>
<sequence>MERKPSDTPPSENPIIKREREIKEEILRHFSLEESEIETLLPQISYVGDSYPDLFKPETSLEEKLAISTQIIKNHKVRSFTNIPTSVAEFSQKVRQIFKEKETFLILSLCPHKSDGIVDKLSKEPNYQFNYFAFEIPSSLTGVGEKVAFAILDTD</sequence>
<proteinExistence type="predicted"/>
<protein>
    <submittedName>
        <fullName evidence="1">2406_t:CDS:1</fullName>
    </submittedName>
</protein>
<comment type="caution">
    <text evidence="1">The sequence shown here is derived from an EMBL/GenBank/DDBJ whole genome shotgun (WGS) entry which is preliminary data.</text>
</comment>
<gene>
    <name evidence="1" type="ORF">FWILDA_LOCUS12878</name>
</gene>
<keyword evidence="2" id="KW-1185">Reference proteome</keyword>
<reference evidence="1" key="1">
    <citation type="submission" date="2022-08" db="EMBL/GenBank/DDBJ databases">
        <authorList>
            <person name="Kallberg Y."/>
            <person name="Tangrot J."/>
            <person name="Rosling A."/>
        </authorList>
    </citation>
    <scope>NUCLEOTIDE SEQUENCE</scope>
    <source>
        <strain evidence="1">Wild A</strain>
    </source>
</reference>
<organism evidence="1 2">
    <name type="scientific">Funneliformis geosporum</name>
    <dbReference type="NCBI Taxonomy" id="1117311"/>
    <lineage>
        <taxon>Eukaryota</taxon>
        <taxon>Fungi</taxon>
        <taxon>Fungi incertae sedis</taxon>
        <taxon>Mucoromycota</taxon>
        <taxon>Glomeromycotina</taxon>
        <taxon>Glomeromycetes</taxon>
        <taxon>Glomerales</taxon>
        <taxon>Glomeraceae</taxon>
        <taxon>Funneliformis</taxon>
    </lineage>
</organism>
<evidence type="ECO:0000313" key="1">
    <source>
        <dbReference type="EMBL" id="CAI2187042.1"/>
    </source>
</evidence>
<evidence type="ECO:0000313" key="2">
    <source>
        <dbReference type="Proteomes" id="UP001153678"/>
    </source>
</evidence>